<accession>L0EUT4</accession>
<dbReference type="PATRIC" id="fig|1215343.11.peg.614"/>
<evidence type="ECO:0000313" key="2">
    <source>
        <dbReference type="Proteomes" id="UP000010799"/>
    </source>
</evidence>
<dbReference type="STRING" id="1215343.B488_06030"/>
<proteinExistence type="predicted"/>
<gene>
    <name evidence="1" type="ordered locus">B488_06030</name>
</gene>
<dbReference type="HOGENOM" id="CLU_3329608_0_0_5"/>
<dbReference type="KEGG" id="lcc:B488_06030"/>
<reference evidence="1 2" key="1">
    <citation type="journal article" date="2012" name="Stand. Genomic Sci.">
        <title>Complete genome sequence of Liberibacter crescens BT-1.</title>
        <authorList>
            <person name="Leonard M.T."/>
            <person name="Fagen J.R."/>
            <person name="Davis-Richardson A.G."/>
            <person name="Davis M.J."/>
            <person name="Triplett E.W."/>
        </authorList>
    </citation>
    <scope>NUCLEOTIDE SEQUENCE [LARGE SCALE GENOMIC DNA]</scope>
    <source>
        <strain evidence="1 2">BT-1</strain>
    </source>
</reference>
<sequence>MLNTFLTPCLIIILELFLSCKKPFDQIFLEQQEELGGD</sequence>
<keyword evidence="2" id="KW-1185">Reference proteome</keyword>
<protein>
    <submittedName>
        <fullName evidence="1">Uncharacterized protein</fullName>
    </submittedName>
</protein>
<organism evidence="1 2">
    <name type="scientific">Liberibacter crescens (strain BT-1)</name>
    <dbReference type="NCBI Taxonomy" id="1215343"/>
    <lineage>
        <taxon>Bacteria</taxon>
        <taxon>Pseudomonadati</taxon>
        <taxon>Pseudomonadota</taxon>
        <taxon>Alphaproteobacteria</taxon>
        <taxon>Hyphomicrobiales</taxon>
        <taxon>Rhizobiaceae</taxon>
        <taxon>Liberibacter</taxon>
    </lineage>
</organism>
<dbReference type="EMBL" id="CP003789">
    <property type="protein sequence ID" value="AGA64595.1"/>
    <property type="molecule type" value="Genomic_DNA"/>
</dbReference>
<dbReference type="Proteomes" id="UP000010799">
    <property type="component" value="Chromosome"/>
</dbReference>
<evidence type="ECO:0000313" key="1">
    <source>
        <dbReference type="EMBL" id="AGA64595.1"/>
    </source>
</evidence>
<dbReference type="AlphaFoldDB" id="L0EUT4"/>
<name>L0EUT4_LIBCB</name>